<evidence type="ECO:0000256" key="6">
    <source>
        <dbReference type="ARBA" id="ARBA00023004"/>
    </source>
</evidence>
<proteinExistence type="inferred from homology"/>
<dbReference type="UniPathway" id="UPA00538">
    <property type="reaction ID" value="UER00593"/>
</dbReference>
<feature type="binding site" evidence="9">
    <location>
        <position position="91"/>
    </location>
    <ligand>
        <name>[4Fe-4S] cluster</name>
        <dbReference type="ChEBI" id="CHEBI:49883"/>
        <label>2</label>
        <note>4Fe-4S-S-AdoMet</note>
    </ligand>
</feature>
<evidence type="ECO:0000313" key="13">
    <source>
        <dbReference type="Proteomes" id="UP000094172"/>
    </source>
</evidence>
<name>A0A1E3VLK7_9HYPH</name>
<evidence type="ECO:0000256" key="9">
    <source>
        <dbReference type="HAMAP-Rule" id="MF_00206"/>
    </source>
</evidence>
<feature type="binding site" evidence="9">
    <location>
        <position position="300"/>
    </location>
    <ligand>
        <name>[4Fe-4S] cluster</name>
        <dbReference type="ChEBI" id="CHEBI:49883"/>
        <label>1</label>
    </ligand>
</feature>
<evidence type="ECO:0000256" key="7">
    <source>
        <dbReference type="ARBA" id="ARBA00023014"/>
    </source>
</evidence>
<keyword evidence="5 9" id="KW-0479">Metal-binding</keyword>
<dbReference type="SFLD" id="SFLDS00029">
    <property type="entry name" value="Radical_SAM"/>
    <property type="match status" value="1"/>
</dbReference>
<evidence type="ECO:0000313" key="12">
    <source>
        <dbReference type="EMBL" id="ODR94393.1"/>
    </source>
</evidence>
<accession>A0A1E3VLK7</accession>
<dbReference type="InterPro" id="IPR058240">
    <property type="entry name" value="rSAM_sf"/>
</dbReference>
<dbReference type="InterPro" id="IPR003698">
    <property type="entry name" value="Lipoyl_synth"/>
</dbReference>
<dbReference type="HAMAP" id="MF_00206">
    <property type="entry name" value="Lipoyl_synth"/>
    <property type="match status" value="1"/>
</dbReference>
<feature type="compositionally biased region" description="Polar residues" evidence="10">
    <location>
        <begin position="1"/>
        <end position="10"/>
    </location>
</feature>
<feature type="binding site" evidence="9">
    <location>
        <position position="72"/>
    </location>
    <ligand>
        <name>[4Fe-4S] cluster</name>
        <dbReference type="ChEBI" id="CHEBI:49883"/>
        <label>1</label>
    </ligand>
</feature>
<dbReference type="GO" id="GO:0005737">
    <property type="term" value="C:cytoplasm"/>
    <property type="evidence" value="ECO:0007669"/>
    <property type="project" value="UniProtKB-SubCell"/>
</dbReference>
<dbReference type="SMART" id="SM00729">
    <property type="entry name" value="Elp3"/>
    <property type="match status" value="1"/>
</dbReference>
<dbReference type="Pfam" id="PF04055">
    <property type="entry name" value="Radical_SAM"/>
    <property type="match status" value="1"/>
</dbReference>
<evidence type="ECO:0000256" key="1">
    <source>
        <dbReference type="ARBA" id="ARBA00022485"/>
    </source>
</evidence>
<dbReference type="CDD" id="cd01335">
    <property type="entry name" value="Radical_SAM"/>
    <property type="match status" value="1"/>
</dbReference>
<comment type="pathway">
    <text evidence="9">Protein modification; protein lipoylation via endogenous pathway; protein N(6)-(lipoyl)lysine from octanoyl-[acyl-carrier-protein]: step 2/2.</text>
</comment>
<dbReference type="GO" id="GO:0051539">
    <property type="term" value="F:4 iron, 4 sulfur cluster binding"/>
    <property type="evidence" value="ECO:0007669"/>
    <property type="project" value="UniProtKB-UniRule"/>
</dbReference>
<dbReference type="NCBIfam" id="NF004019">
    <property type="entry name" value="PRK05481.1"/>
    <property type="match status" value="1"/>
</dbReference>
<protein>
    <recommendedName>
        <fullName evidence="9">Lipoyl synthase</fullName>
        <ecNumber evidence="9">2.8.1.8</ecNumber>
    </recommendedName>
    <alternativeName>
        <fullName evidence="9">Lip-syn</fullName>
        <shortName evidence="9">LS</shortName>
    </alternativeName>
    <alternativeName>
        <fullName evidence="9">Lipoate synthase</fullName>
    </alternativeName>
    <alternativeName>
        <fullName evidence="9">Lipoic acid synthase</fullName>
    </alternativeName>
    <alternativeName>
        <fullName evidence="9">Sulfur insertion protein LipA</fullName>
    </alternativeName>
</protein>
<dbReference type="SFLD" id="SFLDF00271">
    <property type="entry name" value="lipoyl_synthase"/>
    <property type="match status" value="1"/>
</dbReference>
<evidence type="ECO:0000256" key="3">
    <source>
        <dbReference type="ARBA" id="ARBA00022679"/>
    </source>
</evidence>
<feature type="binding site" evidence="9">
    <location>
        <position position="94"/>
    </location>
    <ligand>
        <name>[4Fe-4S] cluster</name>
        <dbReference type="ChEBI" id="CHEBI:49883"/>
        <label>2</label>
        <note>4Fe-4S-S-AdoMet</note>
    </ligand>
</feature>
<dbReference type="GO" id="GO:0009249">
    <property type="term" value="P:protein lipoylation"/>
    <property type="evidence" value="ECO:0007669"/>
    <property type="project" value="UniProtKB-UniRule"/>
</dbReference>
<feature type="region of interest" description="Disordered" evidence="10">
    <location>
        <begin position="1"/>
        <end position="28"/>
    </location>
</feature>
<dbReference type="PIRSF" id="PIRSF005963">
    <property type="entry name" value="Lipoyl_synth"/>
    <property type="match status" value="1"/>
</dbReference>
<dbReference type="PROSITE" id="PS51918">
    <property type="entry name" value="RADICAL_SAM"/>
    <property type="match status" value="1"/>
</dbReference>
<sequence>MVTLLNTVQETKGRPRHPEKARLPDTPVMRKPEWIRVKAPGNHALDGTRETLQRHGLHTVCEEAACPNIGDCWSKRHATVMIMGDVCTRACAFCNVATGKPAHLDPDEPMRTADAIAELGLTHVVVTSVDRDDLADGGAAHFALTITAIRKAAPETTIEVLTPDFMRKTGALEIVLEARPDVFNHNIETVPSLYRRIRPGADFSHSAGLLKEAKRIDPAVFTKSGIMVGLGETDDEVESVMDDLRAADVDFLTIGQYLQPTRKHAAIDRFVTPERFADYKRHAEAKGFLLVASTPLTRSSYHAAEDFEQLKAARLASLAG</sequence>
<dbReference type="InterPro" id="IPR013785">
    <property type="entry name" value="Aldolase_TIM"/>
</dbReference>
<keyword evidence="3 9" id="KW-0808">Transferase</keyword>
<keyword evidence="4 9" id="KW-0949">S-adenosyl-L-methionine</keyword>
<gene>
    <name evidence="9" type="primary">lipA</name>
    <name evidence="12" type="ORF">AUC70_06880</name>
</gene>
<dbReference type="InterPro" id="IPR007197">
    <property type="entry name" value="rSAM"/>
</dbReference>
<keyword evidence="6 9" id="KW-0408">Iron</keyword>
<evidence type="ECO:0000259" key="11">
    <source>
        <dbReference type="PROSITE" id="PS51918"/>
    </source>
</evidence>
<keyword evidence="1 9" id="KW-0004">4Fe-4S</keyword>
<dbReference type="InterPro" id="IPR006638">
    <property type="entry name" value="Elp3/MiaA/NifB-like_rSAM"/>
</dbReference>
<feature type="compositionally biased region" description="Basic and acidic residues" evidence="10">
    <location>
        <begin position="11"/>
        <end position="28"/>
    </location>
</feature>
<dbReference type="GO" id="GO:0046872">
    <property type="term" value="F:metal ion binding"/>
    <property type="evidence" value="ECO:0007669"/>
    <property type="project" value="UniProtKB-KW"/>
</dbReference>
<comment type="caution">
    <text evidence="12">The sequence shown here is derived from an EMBL/GenBank/DDBJ whole genome shotgun (WGS) entry which is preliminary data.</text>
</comment>
<keyword evidence="7 9" id="KW-0411">Iron-sulfur</keyword>
<dbReference type="EC" id="2.8.1.8" evidence="9"/>
<comment type="similarity">
    <text evidence="9">Belongs to the radical SAM superfamily. Lipoyl synthase family.</text>
</comment>
<keyword evidence="13" id="KW-1185">Reference proteome</keyword>
<evidence type="ECO:0000256" key="8">
    <source>
        <dbReference type="ARBA" id="ARBA00047326"/>
    </source>
</evidence>
<feature type="binding site" evidence="9">
    <location>
        <position position="87"/>
    </location>
    <ligand>
        <name>[4Fe-4S] cluster</name>
        <dbReference type="ChEBI" id="CHEBI:49883"/>
        <label>2</label>
        <note>4Fe-4S-S-AdoMet</note>
    </ligand>
</feature>
<comment type="subcellular location">
    <subcellularLocation>
        <location evidence="9">Cytoplasm</location>
    </subcellularLocation>
</comment>
<dbReference type="PANTHER" id="PTHR10949">
    <property type="entry name" value="LIPOYL SYNTHASE"/>
    <property type="match status" value="1"/>
</dbReference>
<dbReference type="AlphaFoldDB" id="A0A1E3VLK7"/>
<dbReference type="GO" id="GO:0016992">
    <property type="term" value="F:lipoate synthase activity"/>
    <property type="evidence" value="ECO:0007669"/>
    <property type="project" value="UniProtKB-UniRule"/>
</dbReference>
<dbReference type="Gene3D" id="3.20.20.70">
    <property type="entry name" value="Aldolase class I"/>
    <property type="match status" value="1"/>
</dbReference>
<evidence type="ECO:0000256" key="10">
    <source>
        <dbReference type="SAM" id="MobiDB-lite"/>
    </source>
</evidence>
<evidence type="ECO:0000256" key="5">
    <source>
        <dbReference type="ARBA" id="ARBA00022723"/>
    </source>
</evidence>
<keyword evidence="2 9" id="KW-0963">Cytoplasm</keyword>
<feature type="binding site" evidence="9">
    <location>
        <position position="66"/>
    </location>
    <ligand>
        <name>[4Fe-4S] cluster</name>
        <dbReference type="ChEBI" id="CHEBI:49883"/>
        <label>1</label>
    </ligand>
</feature>
<dbReference type="EMBL" id="LPWE01000012">
    <property type="protein sequence ID" value="ODR94393.1"/>
    <property type="molecule type" value="Genomic_DNA"/>
</dbReference>
<dbReference type="SFLD" id="SFLDG01058">
    <property type="entry name" value="lipoyl_synthase_like"/>
    <property type="match status" value="1"/>
</dbReference>
<feature type="domain" description="Radical SAM core" evidence="11">
    <location>
        <begin position="73"/>
        <end position="289"/>
    </location>
</feature>
<dbReference type="FunFam" id="3.20.20.70:FF:000040">
    <property type="entry name" value="Lipoyl synthase"/>
    <property type="match status" value="1"/>
</dbReference>
<feature type="binding site" evidence="9">
    <location>
        <position position="61"/>
    </location>
    <ligand>
        <name>[4Fe-4S] cluster</name>
        <dbReference type="ChEBI" id="CHEBI:49883"/>
        <label>1</label>
    </ligand>
</feature>
<dbReference type="NCBIfam" id="TIGR00510">
    <property type="entry name" value="lipA"/>
    <property type="match status" value="1"/>
</dbReference>
<dbReference type="STRING" id="1774970.AUC70_06880"/>
<comment type="catalytic activity">
    <reaction evidence="8 9">
        <text>[[Fe-S] cluster scaffold protein carrying a second [4Fe-4S](2+) cluster] + N(6)-octanoyl-L-lysyl-[protein] + 2 oxidized [2Fe-2S]-[ferredoxin] + 2 S-adenosyl-L-methionine + 4 H(+) = [[Fe-S] cluster scaffold protein] + N(6)-[(R)-dihydrolipoyl]-L-lysyl-[protein] + 4 Fe(3+) + 2 hydrogen sulfide + 2 5'-deoxyadenosine + 2 L-methionine + 2 reduced [2Fe-2S]-[ferredoxin]</text>
        <dbReference type="Rhea" id="RHEA:16585"/>
        <dbReference type="Rhea" id="RHEA-COMP:9928"/>
        <dbReference type="Rhea" id="RHEA-COMP:10000"/>
        <dbReference type="Rhea" id="RHEA-COMP:10001"/>
        <dbReference type="Rhea" id="RHEA-COMP:10475"/>
        <dbReference type="Rhea" id="RHEA-COMP:14568"/>
        <dbReference type="Rhea" id="RHEA-COMP:14569"/>
        <dbReference type="ChEBI" id="CHEBI:15378"/>
        <dbReference type="ChEBI" id="CHEBI:17319"/>
        <dbReference type="ChEBI" id="CHEBI:29034"/>
        <dbReference type="ChEBI" id="CHEBI:29919"/>
        <dbReference type="ChEBI" id="CHEBI:33722"/>
        <dbReference type="ChEBI" id="CHEBI:33737"/>
        <dbReference type="ChEBI" id="CHEBI:33738"/>
        <dbReference type="ChEBI" id="CHEBI:57844"/>
        <dbReference type="ChEBI" id="CHEBI:59789"/>
        <dbReference type="ChEBI" id="CHEBI:78809"/>
        <dbReference type="ChEBI" id="CHEBI:83100"/>
        <dbReference type="EC" id="2.8.1.8"/>
    </reaction>
</comment>
<dbReference type="NCBIfam" id="NF009544">
    <property type="entry name" value="PRK12928.1"/>
    <property type="match status" value="1"/>
</dbReference>
<comment type="cofactor">
    <cofactor evidence="9">
        <name>[4Fe-4S] cluster</name>
        <dbReference type="ChEBI" id="CHEBI:49883"/>
    </cofactor>
    <text evidence="9">Binds 2 [4Fe-4S] clusters per subunit. One cluster is coordinated with 3 cysteines and an exchangeable S-adenosyl-L-methionine.</text>
</comment>
<dbReference type="RefSeq" id="WP_069444754.1">
    <property type="nucleotide sequence ID" value="NZ_LPWE01000012.1"/>
</dbReference>
<organism evidence="12 13">
    <name type="scientific">Methyloceanibacter stevinii</name>
    <dbReference type="NCBI Taxonomy" id="1774970"/>
    <lineage>
        <taxon>Bacteria</taxon>
        <taxon>Pseudomonadati</taxon>
        <taxon>Pseudomonadota</taxon>
        <taxon>Alphaproteobacteria</taxon>
        <taxon>Hyphomicrobiales</taxon>
        <taxon>Hyphomicrobiaceae</taxon>
        <taxon>Methyloceanibacter</taxon>
    </lineage>
</organism>
<dbReference type="Proteomes" id="UP000094172">
    <property type="component" value="Unassembled WGS sequence"/>
</dbReference>
<reference evidence="12 13" key="1">
    <citation type="journal article" date="2016" name="Environ. Microbiol.">
        <title>New Methyloceanibacter diversity from North Sea sediments includes methanotroph containing solely the soluble methane monooxygenase.</title>
        <authorList>
            <person name="Vekeman B."/>
            <person name="Kerckhof F.M."/>
            <person name="Cremers G."/>
            <person name="de Vos P."/>
            <person name="Vandamme P."/>
            <person name="Boon N."/>
            <person name="Op den Camp H.J."/>
            <person name="Heylen K."/>
        </authorList>
    </citation>
    <scope>NUCLEOTIDE SEQUENCE [LARGE SCALE GENOMIC DNA]</scope>
    <source>
        <strain evidence="12 13">R-67176</strain>
    </source>
</reference>
<dbReference type="PANTHER" id="PTHR10949:SF0">
    <property type="entry name" value="LIPOYL SYNTHASE, MITOCHONDRIAL"/>
    <property type="match status" value="1"/>
</dbReference>
<dbReference type="SUPFAM" id="SSF102114">
    <property type="entry name" value="Radical SAM enzymes"/>
    <property type="match status" value="1"/>
</dbReference>
<evidence type="ECO:0000256" key="2">
    <source>
        <dbReference type="ARBA" id="ARBA00022490"/>
    </source>
</evidence>
<comment type="function">
    <text evidence="9">Catalyzes the radical-mediated insertion of two sulfur atoms into the C-6 and C-8 positions of the octanoyl moiety bound to the lipoyl domains of lipoate-dependent enzymes, thereby converting the octanoylated domains into lipoylated derivatives.</text>
</comment>
<evidence type="ECO:0000256" key="4">
    <source>
        <dbReference type="ARBA" id="ARBA00022691"/>
    </source>
</evidence>